<dbReference type="SUPFAM" id="SSF56317">
    <property type="entry name" value="Carbon-nitrogen hydrolase"/>
    <property type="match status" value="1"/>
</dbReference>
<dbReference type="GO" id="GO:0004359">
    <property type="term" value="F:glutaminase activity"/>
    <property type="evidence" value="ECO:0007669"/>
    <property type="project" value="InterPro"/>
</dbReference>
<dbReference type="UniPathway" id="UPA00253">
    <property type="reaction ID" value="UER00334"/>
</dbReference>
<feature type="active site" description="For glutaminase activity" evidence="7">
    <location>
        <position position="115"/>
    </location>
</feature>
<dbReference type="GO" id="GO:0005524">
    <property type="term" value="F:ATP binding"/>
    <property type="evidence" value="ECO:0007669"/>
    <property type="project" value="UniProtKB-UniRule"/>
</dbReference>
<dbReference type="Gene3D" id="3.60.110.10">
    <property type="entry name" value="Carbon-nitrogen hydrolase"/>
    <property type="match status" value="1"/>
</dbReference>
<keyword evidence="3 7" id="KW-0436">Ligase</keyword>
<dbReference type="RefSeq" id="WP_007365725.1">
    <property type="nucleotide sequence ID" value="NZ_ACLR01000182.1"/>
</dbReference>
<keyword evidence="5 7" id="KW-0067">ATP-binding</keyword>
<proteinExistence type="inferred from homology"/>
<feature type="binding site" evidence="7">
    <location>
        <position position="195"/>
    </location>
    <ligand>
        <name>L-glutamine</name>
        <dbReference type="ChEBI" id="CHEBI:58359"/>
    </ligand>
</feature>
<dbReference type="Pfam" id="PF00795">
    <property type="entry name" value="CN_hydrolase"/>
    <property type="match status" value="1"/>
</dbReference>
<dbReference type="PROSITE" id="PS50263">
    <property type="entry name" value="CN_HYDROLASE"/>
    <property type="match status" value="1"/>
</dbReference>
<evidence type="ECO:0000256" key="7">
    <source>
        <dbReference type="HAMAP-Rule" id="MF_02090"/>
    </source>
</evidence>
<feature type="domain" description="CN hydrolase" evidence="10">
    <location>
        <begin position="6"/>
        <end position="268"/>
    </location>
</feature>
<feature type="binding site" evidence="7">
    <location>
        <begin position="476"/>
        <end position="479"/>
    </location>
    <ligand>
        <name>deamido-NAD(+)</name>
        <dbReference type="ChEBI" id="CHEBI:58437"/>
        <note>ligand shared between two neighboring subunits</note>
    </ligand>
</feature>
<keyword evidence="12" id="KW-1185">Reference proteome</keyword>
<dbReference type="eggNOG" id="COG0388">
    <property type="taxonomic scope" value="Bacteria"/>
</dbReference>
<feature type="binding site" evidence="7">
    <location>
        <position position="606"/>
    </location>
    <ligand>
        <name>deamido-NAD(+)</name>
        <dbReference type="ChEBI" id="CHEBI:58437"/>
        <note>ligand shared between two neighboring subunits</note>
    </ligand>
</feature>
<dbReference type="Pfam" id="PF02540">
    <property type="entry name" value="NAD_synthase"/>
    <property type="match status" value="1"/>
</dbReference>
<dbReference type="PIRSF" id="PIRSF006630">
    <property type="entry name" value="NADS_GAT"/>
    <property type="match status" value="1"/>
</dbReference>
<dbReference type="Gene3D" id="1.10.10.1140">
    <property type="entry name" value="Glutamine-dependent NAD+ synthetase, C-terminal domain"/>
    <property type="match status" value="1"/>
</dbReference>
<dbReference type="GO" id="GO:0003952">
    <property type="term" value="F:NAD+ synthase (glutamine-hydrolyzing) activity"/>
    <property type="evidence" value="ECO:0007669"/>
    <property type="project" value="UniProtKB-UniRule"/>
</dbReference>
<comment type="catalytic activity">
    <reaction evidence="7 8">
        <text>deamido-NAD(+) + L-glutamine + ATP + H2O = L-glutamate + AMP + diphosphate + NAD(+) + H(+)</text>
        <dbReference type="Rhea" id="RHEA:24384"/>
        <dbReference type="ChEBI" id="CHEBI:15377"/>
        <dbReference type="ChEBI" id="CHEBI:15378"/>
        <dbReference type="ChEBI" id="CHEBI:29985"/>
        <dbReference type="ChEBI" id="CHEBI:30616"/>
        <dbReference type="ChEBI" id="CHEBI:33019"/>
        <dbReference type="ChEBI" id="CHEBI:57540"/>
        <dbReference type="ChEBI" id="CHEBI:58359"/>
        <dbReference type="ChEBI" id="CHEBI:58437"/>
        <dbReference type="ChEBI" id="CHEBI:456215"/>
        <dbReference type="EC" id="6.3.5.1"/>
    </reaction>
</comment>
<comment type="caution">
    <text evidence="11">The sequence shown here is derived from an EMBL/GenBank/DDBJ whole genome shotgun (WGS) entry which is preliminary data.</text>
</comment>
<dbReference type="InterPro" id="IPR041856">
    <property type="entry name" value="NAD+_synth_C"/>
</dbReference>
<dbReference type="EC" id="6.3.5.1" evidence="7 8"/>
<dbReference type="eggNOG" id="COG0171">
    <property type="taxonomic scope" value="Bacteria"/>
</dbReference>
<evidence type="ECO:0000256" key="3">
    <source>
        <dbReference type="ARBA" id="ARBA00022598"/>
    </source>
</evidence>
<dbReference type="InterPro" id="IPR014729">
    <property type="entry name" value="Rossmann-like_a/b/a_fold"/>
</dbReference>
<dbReference type="CDD" id="cd07570">
    <property type="entry name" value="GAT_Gln-NAD-synth"/>
    <property type="match status" value="1"/>
</dbReference>
<gene>
    <name evidence="7 11" type="primary">nadE</name>
    <name evidence="11" type="ORF">PORUE0001_0441</name>
</gene>
<comment type="function">
    <text evidence="7">Catalyzes the ATP-dependent amidation of deamido-NAD to form NAD. Uses L-glutamine as a nitrogen source.</text>
</comment>
<feature type="active site" description="Nucleophile; for glutaminase activity" evidence="7">
    <location>
        <position position="168"/>
    </location>
</feature>
<dbReference type="SUPFAM" id="SSF52402">
    <property type="entry name" value="Adenine nucleotide alpha hydrolases-like"/>
    <property type="match status" value="1"/>
</dbReference>
<feature type="binding site" evidence="7">
    <location>
        <position position="442"/>
    </location>
    <ligand>
        <name>deamido-NAD(+)</name>
        <dbReference type="ChEBI" id="CHEBI:58437"/>
        <note>ligand shared between two neighboring subunits</note>
    </ligand>
</feature>
<comment type="similarity">
    <text evidence="9">Belongs to the NAD synthetase family.</text>
</comment>
<dbReference type="GO" id="GO:0009435">
    <property type="term" value="P:NAD+ biosynthetic process"/>
    <property type="evidence" value="ECO:0007669"/>
    <property type="project" value="UniProtKB-UniRule"/>
</dbReference>
<name>C2MDB9_9PORP</name>
<reference evidence="11 12" key="1">
    <citation type="submission" date="2009-04" db="EMBL/GenBank/DDBJ databases">
        <authorList>
            <person name="Sebastian Y."/>
            <person name="Madupu R."/>
            <person name="Durkin A.S."/>
            <person name="Torralba M."/>
            <person name="Methe B."/>
            <person name="Sutton G.G."/>
            <person name="Strausberg R.L."/>
            <person name="Nelson K.E."/>
        </authorList>
    </citation>
    <scope>NUCLEOTIDE SEQUENCE [LARGE SCALE GENOMIC DNA]</scope>
    <source>
        <strain evidence="11 12">60-3</strain>
    </source>
</reference>
<evidence type="ECO:0000256" key="8">
    <source>
        <dbReference type="PIRNR" id="PIRNR006630"/>
    </source>
</evidence>
<evidence type="ECO:0000313" key="11">
    <source>
        <dbReference type="EMBL" id="EEK16284.1"/>
    </source>
</evidence>
<dbReference type="GO" id="GO:0005737">
    <property type="term" value="C:cytoplasm"/>
    <property type="evidence" value="ECO:0007669"/>
    <property type="project" value="InterPro"/>
</dbReference>
<evidence type="ECO:0000256" key="6">
    <source>
        <dbReference type="ARBA" id="ARBA00023027"/>
    </source>
</evidence>
<dbReference type="Proteomes" id="UP000003303">
    <property type="component" value="Unassembled WGS sequence"/>
</dbReference>
<evidence type="ECO:0000256" key="5">
    <source>
        <dbReference type="ARBA" id="ARBA00022840"/>
    </source>
</evidence>
<dbReference type="EMBL" id="ACLR01000182">
    <property type="protein sequence ID" value="EEK16284.1"/>
    <property type="molecule type" value="Genomic_DNA"/>
</dbReference>
<dbReference type="HAMAP" id="MF_02090">
    <property type="entry name" value="NadE_glutamine_dep"/>
    <property type="match status" value="1"/>
</dbReference>
<feature type="binding site" evidence="7">
    <location>
        <position position="121"/>
    </location>
    <ligand>
        <name>L-glutamine</name>
        <dbReference type="ChEBI" id="CHEBI:58359"/>
    </ligand>
</feature>
<organism evidence="11 12">
    <name type="scientific">Porphyromonas uenonis 60-3</name>
    <dbReference type="NCBI Taxonomy" id="596327"/>
    <lineage>
        <taxon>Bacteria</taxon>
        <taxon>Pseudomonadati</taxon>
        <taxon>Bacteroidota</taxon>
        <taxon>Bacteroidia</taxon>
        <taxon>Bacteroidales</taxon>
        <taxon>Porphyromonadaceae</taxon>
        <taxon>Porphyromonas</taxon>
    </lineage>
</organism>
<dbReference type="PANTHER" id="PTHR23090">
    <property type="entry name" value="NH 3 /GLUTAMINE-DEPENDENT NAD + SYNTHETASE"/>
    <property type="match status" value="1"/>
</dbReference>
<comment type="similarity">
    <text evidence="2 7 8">In the C-terminal section; belongs to the NAD synthetase family.</text>
</comment>
<dbReference type="STRING" id="596327.PORUE0001_0441"/>
<evidence type="ECO:0000313" key="12">
    <source>
        <dbReference type="Proteomes" id="UP000003303"/>
    </source>
</evidence>
<feature type="active site" description="Proton acceptor; for glutaminase activity" evidence="7">
    <location>
        <position position="46"/>
    </location>
</feature>
<accession>C2MDB9</accession>
<dbReference type="InterPro" id="IPR014445">
    <property type="entry name" value="Gln-dep_NAD_synthase"/>
</dbReference>
<feature type="binding site" evidence="7">
    <location>
        <position position="201"/>
    </location>
    <ligand>
        <name>L-glutamine</name>
        <dbReference type="ChEBI" id="CHEBI:58359"/>
    </ligand>
</feature>
<protein>
    <recommendedName>
        <fullName evidence="7 8">Glutamine-dependent NAD(+) synthetase</fullName>
        <ecNumber evidence="7 8">6.3.5.1</ecNumber>
    </recommendedName>
    <alternativeName>
        <fullName evidence="7 8">NAD(+) synthase [glutamine-hydrolyzing]</fullName>
    </alternativeName>
</protein>
<dbReference type="OrthoDB" id="9803818at2"/>
<feature type="binding site" evidence="7">
    <location>
        <position position="466"/>
    </location>
    <ligand>
        <name>ATP</name>
        <dbReference type="ChEBI" id="CHEBI:30616"/>
    </ligand>
</feature>
<dbReference type="PANTHER" id="PTHR23090:SF9">
    <property type="entry name" value="GLUTAMINE-DEPENDENT NAD(+) SYNTHETASE"/>
    <property type="match status" value="1"/>
</dbReference>
<dbReference type="GO" id="GO:0008795">
    <property type="term" value="F:NAD+ synthase activity"/>
    <property type="evidence" value="ECO:0007669"/>
    <property type="project" value="UniProtKB-UniRule"/>
</dbReference>
<dbReference type="InterPro" id="IPR022310">
    <property type="entry name" value="NAD/GMP_synthase"/>
</dbReference>
<feature type="binding site" evidence="7">
    <location>
        <position position="471"/>
    </location>
    <ligand>
        <name>deamido-NAD(+)</name>
        <dbReference type="ChEBI" id="CHEBI:58437"/>
        <note>ligand shared between two neighboring subunits</note>
    </ligand>
</feature>
<dbReference type="InterPro" id="IPR003694">
    <property type="entry name" value="NAD_synthase"/>
</dbReference>
<keyword evidence="6 7" id="KW-0520">NAD</keyword>
<keyword evidence="4 7" id="KW-0547">Nucleotide-binding</keyword>
<evidence type="ECO:0000256" key="2">
    <source>
        <dbReference type="ARBA" id="ARBA00007145"/>
    </source>
</evidence>
<dbReference type="CDD" id="cd00553">
    <property type="entry name" value="NAD_synthase"/>
    <property type="match status" value="1"/>
</dbReference>
<evidence type="ECO:0000256" key="1">
    <source>
        <dbReference type="ARBA" id="ARBA00005188"/>
    </source>
</evidence>
<comment type="pathway">
    <text evidence="1 7 8">Cofactor biosynthesis; NAD(+) biosynthesis; NAD(+) from deamido-NAD(+) (L-Gln route): step 1/1.</text>
</comment>
<evidence type="ECO:0000256" key="9">
    <source>
        <dbReference type="RuleBase" id="RU003811"/>
    </source>
</evidence>
<evidence type="ECO:0000259" key="10">
    <source>
        <dbReference type="PROSITE" id="PS50263"/>
    </source>
</evidence>
<evidence type="ECO:0000256" key="4">
    <source>
        <dbReference type="ARBA" id="ARBA00022741"/>
    </source>
</evidence>
<dbReference type="NCBIfam" id="NF002730">
    <property type="entry name" value="PRK02628.1"/>
    <property type="match status" value="1"/>
</dbReference>
<sequence>MNYGYVKVAAAVPYVRVADCYYNTSRIKEMIFQAEELGVEILTTPELSITGYTCGDLFHQSFLLDQAQKALCQLVEETAETDVMVIVGMPVKVEEKLFNGAVAFQHGKILGAIPKTYLPNYREFQEKRWFSPSDSLQYKTVQMGSHTVPIGRNIIFKCGQVGIGIEICEDMWTPFTPGTRLSLYGAHIIFNLSASNENAGKHDYLRSLISGATSQSICGYVYASSGYGESSTDLVYTGKAFIAEVGKIVKEMRRFEYKERMIVSDIDVSRIHGERLINSSFKSAVNHFTDEEELESIPFTLRSEAKSQPMDRVIDRNPFMPEGANPEERCHEMFQIQVCGLIQRLKHMRAEHAVIGISGGLDSALALLVTAEAFDLLGLDRKQIIAVTMPGFGTSERTYRNGYAMMQALGVTIREIDIKEATEQHLSAIDYKGNREDATFENAQARERTQILMDLANMYHAPVIGTGDLSEIALGWCTFNGDHMSMYAVNSGITKTSVQLIVGWYATHKAGDTPLATTLQDIVATPISPELLPIKDTKTGNEQQTQNLVGPYELHDFFIYHFLLDGFEPKKIFYLAKVAFEGAYTPQEIKHWMGVFFKRFFSQQFKRNAMPDGPKVLSVSLSSRGEWRMPSDAVSSMWLQEVENLEA</sequence>
<dbReference type="AlphaFoldDB" id="C2MDB9"/>
<dbReference type="NCBIfam" id="TIGR00552">
    <property type="entry name" value="nadE"/>
    <property type="match status" value="1"/>
</dbReference>
<dbReference type="InterPro" id="IPR003010">
    <property type="entry name" value="C-N_Hydrolase"/>
</dbReference>
<feature type="binding site" evidence="7">
    <location>
        <begin position="356"/>
        <end position="363"/>
    </location>
    <ligand>
        <name>ATP</name>
        <dbReference type="ChEBI" id="CHEBI:30616"/>
    </ligand>
</feature>
<dbReference type="Gene3D" id="3.40.50.620">
    <property type="entry name" value="HUPs"/>
    <property type="match status" value="1"/>
</dbReference>
<dbReference type="InterPro" id="IPR036526">
    <property type="entry name" value="C-N_Hydrolase_sf"/>
</dbReference>